<gene>
    <name evidence="5" type="ORF">SAMN00120144_3430</name>
</gene>
<dbReference type="STRING" id="645990.SAMN00120144_3430"/>
<name>A0A1W1VYZ4_9BACT</name>
<keyword evidence="2" id="KW-0902">Two-component regulatory system</keyword>
<sequence length="125" mass="13996">MAESKTILIAEDSSVILNLTKKILELQKYHILSAKNGNEVIKQMESQAIDCVLMDINIPVKDGMECTREIRRSSNPQVAQVPIIAITGNANNYSMEQFREAGITDYLPKPLDFDALVRVVKQYVG</sequence>
<keyword evidence="6" id="KW-1185">Reference proteome</keyword>
<evidence type="ECO:0000256" key="2">
    <source>
        <dbReference type="ARBA" id="ARBA00023012"/>
    </source>
</evidence>
<evidence type="ECO:0000313" key="5">
    <source>
        <dbReference type="EMBL" id="SMB98483.1"/>
    </source>
</evidence>
<feature type="modified residue" description="4-aspartylphosphate" evidence="3">
    <location>
        <position position="55"/>
    </location>
</feature>
<evidence type="ECO:0000256" key="3">
    <source>
        <dbReference type="PROSITE-ProRule" id="PRU00169"/>
    </source>
</evidence>
<dbReference type="OrthoDB" id="9796457at2"/>
<dbReference type="GO" id="GO:0000160">
    <property type="term" value="P:phosphorelay signal transduction system"/>
    <property type="evidence" value="ECO:0007669"/>
    <property type="project" value="UniProtKB-KW"/>
</dbReference>
<dbReference type="PROSITE" id="PS50110">
    <property type="entry name" value="RESPONSE_REGULATORY"/>
    <property type="match status" value="1"/>
</dbReference>
<organism evidence="5 6">
    <name type="scientific">Hymenobacter roseosalivarius DSM 11622</name>
    <dbReference type="NCBI Taxonomy" id="645990"/>
    <lineage>
        <taxon>Bacteria</taxon>
        <taxon>Pseudomonadati</taxon>
        <taxon>Bacteroidota</taxon>
        <taxon>Cytophagia</taxon>
        <taxon>Cytophagales</taxon>
        <taxon>Hymenobacteraceae</taxon>
        <taxon>Hymenobacter</taxon>
    </lineage>
</organism>
<reference evidence="5 6" key="1">
    <citation type="submission" date="2017-04" db="EMBL/GenBank/DDBJ databases">
        <authorList>
            <person name="Afonso C.L."/>
            <person name="Miller P.J."/>
            <person name="Scott M.A."/>
            <person name="Spackman E."/>
            <person name="Goraichik I."/>
            <person name="Dimitrov K.M."/>
            <person name="Suarez D.L."/>
            <person name="Swayne D.E."/>
        </authorList>
    </citation>
    <scope>NUCLEOTIDE SEQUENCE [LARGE SCALE GENOMIC DNA]</scope>
    <source>
        <strain evidence="5 6">DSM 11622</strain>
    </source>
</reference>
<feature type="domain" description="Response regulatory" evidence="4">
    <location>
        <begin position="6"/>
        <end position="124"/>
    </location>
</feature>
<dbReference type="SUPFAM" id="SSF52172">
    <property type="entry name" value="CheY-like"/>
    <property type="match status" value="1"/>
</dbReference>
<dbReference type="Gene3D" id="3.40.50.2300">
    <property type="match status" value="1"/>
</dbReference>
<proteinExistence type="predicted"/>
<dbReference type="RefSeq" id="WP_084446888.1">
    <property type="nucleotide sequence ID" value="NZ_FWWW01000083.1"/>
</dbReference>
<dbReference type="Pfam" id="PF00072">
    <property type="entry name" value="Response_reg"/>
    <property type="match status" value="1"/>
</dbReference>
<accession>A0A1W1VYZ4</accession>
<dbReference type="CDD" id="cd17546">
    <property type="entry name" value="REC_hyHK_CKI1_RcsC-like"/>
    <property type="match status" value="1"/>
</dbReference>
<dbReference type="SMART" id="SM00448">
    <property type="entry name" value="REC"/>
    <property type="match status" value="1"/>
</dbReference>
<keyword evidence="1 3" id="KW-0597">Phosphoprotein</keyword>
<dbReference type="PANTHER" id="PTHR45339:SF1">
    <property type="entry name" value="HYBRID SIGNAL TRANSDUCTION HISTIDINE KINASE J"/>
    <property type="match status" value="1"/>
</dbReference>
<dbReference type="InterPro" id="IPR001789">
    <property type="entry name" value="Sig_transdc_resp-reg_receiver"/>
</dbReference>
<dbReference type="InterPro" id="IPR011006">
    <property type="entry name" value="CheY-like_superfamily"/>
</dbReference>
<dbReference type="EMBL" id="FWWW01000083">
    <property type="protein sequence ID" value="SMB98483.1"/>
    <property type="molecule type" value="Genomic_DNA"/>
</dbReference>
<evidence type="ECO:0000313" key="6">
    <source>
        <dbReference type="Proteomes" id="UP000192266"/>
    </source>
</evidence>
<evidence type="ECO:0000259" key="4">
    <source>
        <dbReference type="PROSITE" id="PS50110"/>
    </source>
</evidence>
<evidence type="ECO:0000256" key="1">
    <source>
        <dbReference type="ARBA" id="ARBA00022553"/>
    </source>
</evidence>
<dbReference type="Proteomes" id="UP000192266">
    <property type="component" value="Unassembled WGS sequence"/>
</dbReference>
<dbReference type="PANTHER" id="PTHR45339">
    <property type="entry name" value="HYBRID SIGNAL TRANSDUCTION HISTIDINE KINASE J"/>
    <property type="match status" value="1"/>
</dbReference>
<dbReference type="AlphaFoldDB" id="A0A1W1VYZ4"/>
<protein>
    <submittedName>
        <fullName evidence="5">Response regulator receiver protein</fullName>
    </submittedName>
</protein>